<keyword evidence="2" id="KW-0479">Metal-binding</keyword>
<reference evidence="6" key="1">
    <citation type="journal article" date="2012" name="Proc. Natl. Acad. Sci. U.S.A.">
        <title>Antigenic diversity is generated by distinct evolutionary mechanisms in African trypanosome species.</title>
        <authorList>
            <person name="Jackson A.P."/>
            <person name="Berry A."/>
            <person name="Aslett M."/>
            <person name="Allison H.C."/>
            <person name="Burton P."/>
            <person name="Vavrova-Anderson J."/>
            <person name="Brown R."/>
            <person name="Browne H."/>
            <person name="Corton N."/>
            <person name="Hauser H."/>
            <person name="Gamble J."/>
            <person name="Gilderthorp R."/>
            <person name="Marcello L."/>
            <person name="McQuillan J."/>
            <person name="Otto T.D."/>
            <person name="Quail M.A."/>
            <person name="Sanders M.J."/>
            <person name="van Tonder A."/>
            <person name="Ginger M.L."/>
            <person name="Field M.C."/>
            <person name="Barry J.D."/>
            <person name="Hertz-Fowler C."/>
            <person name="Berriman M."/>
        </authorList>
    </citation>
    <scope>NUCLEOTIDE SEQUENCE</scope>
    <source>
        <strain evidence="6">IL3000</strain>
    </source>
</reference>
<dbReference type="VEuPathDB" id="TriTrypDB:TcIL3000_7_210"/>
<feature type="domain" description="Cytochrome b5 heme-binding" evidence="5">
    <location>
        <begin position="117"/>
        <end position="193"/>
    </location>
</feature>
<dbReference type="GO" id="GO:0020037">
    <property type="term" value="F:heme binding"/>
    <property type="evidence" value="ECO:0007669"/>
    <property type="project" value="TreeGrafter"/>
</dbReference>
<gene>
    <name evidence="6" type="ORF">TCIL3000_7_210</name>
</gene>
<evidence type="ECO:0000259" key="5">
    <source>
        <dbReference type="PROSITE" id="PS50255"/>
    </source>
</evidence>
<keyword evidence="1" id="KW-0349">Heme</keyword>
<evidence type="ECO:0000256" key="4">
    <source>
        <dbReference type="SAM" id="MobiDB-lite"/>
    </source>
</evidence>
<dbReference type="InterPro" id="IPR036400">
    <property type="entry name" value="Cyt_B5-like_heme/steroid_sf"/>
</dbReference>
<dbReference type="PANTHER" id="PTHR46237">
    <property type="entry name" value="CYTOCHROME B5 REDUCTASE 4 FAMILY MEMBER"/>
    <property type="match status" value="1"/>
</dbReference>
<name>G0UPB1_TRYCI</name>
<dbReference type="Gene3D" id="3.10.120.10">
    <property type="entry name" value="Cytochrome b5-like heme/steroid binding domain"/>
    <property type="match status" value="1"/>
</dbReference>
<dbReference type="InterPro" id="IPR051872">
    <property type="entry name" value="Cytochrome_b5/Flavoprotein_Rdt"/>
</dbReference>
<dbReference type="SMART" id="SM01117">
    <property type="entry name" value="Cyt-b5"/>
    <property type="match status" value="1"/>
</dbReference>
<accession>G0UPB1</accession>
<dbReference type="GO" id="GO:0046872">
    <property type="term" value="F:metal ion binding"/>
    <property type="evidence" value="ECO:0007669"/>
    <property type="project" value="UniProtKB-KW"/>
</dbReference>
<sequence>MNGLSAITNWLSTSMVGVGHTSSSSLVAGGSLGENTTEAHHAISAIVENTQEPSSSTPCTDSDKDRKVFRIPPTREVLEEVSRMGSPPRLGFSMVDWSTILRNMWYAKKRNGSEKKLPYITKEEIMKHNTPDDLWIVVNSVVYDCTKFQHYHPAGARLLQRCGGKDSTELFDYYHRWVSCESILGTFAVGLLHPDQEVVTGGSVEEDDEAKKEEPTRRSTN</sequence>
<dbReference type="GO" id="GO:0004128">
    <property type="term" value="F:cytochrome-b5 reductase activity, acting on NAD(P)H"/>
    <property type="evidence" value="ECO:0007669"/>
    <property type="project" value="TreeGrafter"/>
</dbReference>
<dbReference type="EMBL" id="HE575320">
    <property type="protein sequence ID" value="CCC91222.1"/>
    <property type="molecule type" value="Genomic_DNA"/>
</dbReference>
<evidence type="ECO:0000256" key="2">
    <source>
        <dbReference type="ARBA" id="ARBA00022723"/>
    </source>
</evidence>
<protein>
    <recommendedName>
        <fullName evidence="5">Cytochrome b5 heme-binding domain-containing protein</fullName>
    </recommendedName>
</protein>
<dbReference type="Pfam" id="PF00173">
    <property type="entry name" value="Cyt-b5"/>
    <property type="match status" value="1"/>
</dbReference>
<evidence type="ECO:0000256" key="3">
    <source>
        <dbReference type="ARBA" id="ARBA00023004"/>
    </source>
</evidence>
<evidence type="ECO:0000256" key="1">
    <source>
        <dbReference type="ARBA" id="ARBA00022617"/>
    </source>
</evidence>
<dbReference type="SUPFAM" id="SSF55856">
    <property type="entry name" value="Cytochrome b5-like heme/steroid binding domain"/>
    <property type="match status" value="1"/>
</dbReference>
<dbReference type="PROSITE" id="PS50255">
    <property type="entry name" value="CYTOCHROME_B5_2"/>
    <property type="match status" value="1"/>
</dbReference>
<dbReference type="PANTHER" id="PTHR46237:SF1">
    <property type="entry name" value="CYTOCHROME B5 REDUCTASE 4"/>
    <property type="match status" value="1"/>
</dbReference>
<dbReference type="GO" id="GO:0005737">
    <property type="term" value="C:cytoplasm"/>
    <property type="evidence" value="ECO:0007669"/>
    <property type="project" value="TreeGrafter"/>
</dbReference>
<dbReference type="AlphaFoldDB" id="G0UPB1"/>
<evidence type="ECO:0000313" key="6">
    <source>
        <dbReference type="EMBL" id="CCC91222.1"/>
    </source>
</evidence>
<dbReference type="FunFam" id="3.10.120.10:FF:000025">
    <property type="entry name" value="Cytochrome b5-like Heme/Steroid binding domain containing protein, putative"/>
    <property type="match status" value="1"/>
</dbReference>
<keyword evidence="3" id="KW-0408">Iron</keyword>
<proteinExistence type="predicted"/>
<dbReference type="InterPro" id="IPR001199">
    <property type="entry name" value="Cyt_B5-like_heme/steroid-bd"/>
</dbReference>
<organism evidence="6">
    <name type="scientific">Trypanosoma congolense (strain IL3000)</name>
    <dbReference type="NCBI Taxonomy" id="1068625"/>
    <lineage>
        <taxon>Eukaryota</taxon>
        <taxon>Discoba</taxon>
        <taxon>Euglenozoa</taxon>
        <taxon>Kinetoplastea</taxon>
        <taxon>Metakinetoplastina</taxon>
        <taxon>Trypanosomatida</taxon>
        <taxon>Trypanosomatidae</taxon>
        <taxon>Trypanosoma</taxon>
        <taxon>Nannomonas</taxon>
    </lineage>
</organism>
<feature type="region of interest" description="Disordered" evidence="4">
    <location>
        <begin position="199"/>
        <end position="221"/>
    </location>
</feature>
<feature type="compositionally biased region" description="Basic and acidic residues" evidence="4">
    <location>
        <begin position="209"/>
        <end position="221"/>
    </location>
</feature>